<reference evidence="1" key="4">
    <citation type="submission" date="2019-03" db="UniProtKB">
        <authorList>
            <consortium name="EnsemblPlants"/>
        </authorList>
    </citation>
    <scope>IDENTIFICATION</scope>
</reference>
<evidence type="ECO:0000313" key="1">
    <source>
        <dbReference type="EnsemblPlants" id="AET5Gv20698000.3"/>
    </source>
</evidence>
<evidence type="ECO:0000313" key="2">
    <source>
        <dbReference type="Proteomes" id="UP000015105"/>
    </source>
</evidence>
<organism evidence="1 2">
    <name type="scientific">Aegilops tauschii subsp. strangulata</name>
    <name type="common">Goatgrass</name>
    <dbReference type="NCBI Taxonomy" id="200361"/>
    <lineage>
        <taxon>Eukaryota</taxon>
        <taxon>Viridiplantae</taxon>
        <taxon>Streptophyta</taxon>
        <taxon>Embryophyta</taxon>
        <taxon>Tracheophyta</taxon>
        <taxon>Spermatophyta</taxon>
        <taxon>Magnoliopsida</taxon>
        <taxon>Liliopsida</taxon>
        <taxon>Poales</taxon>
        <taxon>Poaceae</taxon>
        <taxon>BOP clade</taxon>
        <taxon>Pooideae</taxon>
        <taxon>Triticodae</taxon>
        <taxon>Triticeae</taxon>
        <taxon>Triticinae</taxon>
        <taxon>Aegilops</taxon>
    </lineage>
</organism>
<protein>
    <submittedName>
        <fullName evidence="1">Uncharacterized protein</fullName>
    </submittedName>
</protein>
<dbReference type="EnsemblPlants" id="AET5Gv20698000.3">
    <property type="protein sequence ID" value="AET5Gv20698000.3"/>
    <property type="gene ID" value="AET5Gv20698000"/>
</dbReference>
<dbReference type="AlphaFoldDB" id="A0A453LBI5"/>
<reference evidence="1" key="3">
    <citation type="journal article" date="2017" name="Nature">
        <title>Genome sequence of the progenitor of the wheat D genome Aegilops tauschii.</title>
        <authorList>
            <person name="Luo M.C."/>
            <person name="Gu Y.Q."/>
            <person name="Puiu D."/>
            <person name="Wang H."/>
            <person name="Twardziok S.O."/>
            <person name="Deal K.R."/>
            <person name="Huo N."/>
            <person name="Zhu T."/>
            <person name="Wang L."/>
            <person name="Wang Y."/>
            <person name="McGuire P.E."/>
            <person name="Liu S."/>
            <person name="Long H."/>
            <person name="Ramasamy R.K."/>
            <person name="Rodriguez J.C."/>
            <person name="Van S.L."/>
            <person name="Yuan L."/>
            <person name="Wang Z."/>
            <person name="Xia Z."/>
            <person name="Xiao L."/>
            <person name="Anderson O.D."/>
            <person name="Ouyang S."/>
            <person name="Liang Y."/>
            <person name="Zimin A.V."/>
            <person name="Pertea G."/>
            <person name="Qi P."/>
            <person name="Bennetzen J.L."/>
            <person name="Dai X."/>
            <person name="Dawson M.W."/>
            <person name="Muller H.G."/>
            <person name="Kugler K."/>
            <person name="Rivarola-Duarte L."/>
            <person name="Spannagl M."/>
            <person name="Mayer K.F.X."/>
            <person name="Lu F.H."/>
            <person name="Bevan M.W."/>
            <person name="Leroy P."/>
            <person name="Li P."/>
            <person name="You F.M."/>
            <person name="Sun Q."/>
            <person name="Liu Z."/>
            <person name="Lyons E."/>
            <person name="Wicker T."/>
            <person name="Salzberg S.L."/>
            <person name="Devos K.M."/>
            <person name="Dvorak J."/>
        </authorList>
    </citation>
    <scope>NUCLEOTIDE SEQUENCE [LARGE SCALE GENOMIC DNA]</scope>
    <source>
        <strain evidence="1">cv. AL8/78</strain>
    </source>
</reference>
<dbReference type="Gramene" id="AET5Gv20698000.3">
    <property type="protein sequence ID" value="AET5Gv20698000.3"/>
    <property type="gene ID" value="AET5Gv20698000"/>
</dbReference>
<reference evidence="1" key="5">
    <citation type="journal article" date="2021" name="G3 (Bethesda)">
        <title>Aegilops tauschii genome assembly Aet v5.0 features greater sequence contiguity and improved annotation.</title>
        <authorList>
            <person name="Wang L."/>
            <person name="Zhu T."/>
            <person name="Rodriguez J.C."/>
            <person name="Deal K.R."/>
            <person name="Dubcovsky J."/>
            <person name="McGuire P.E."/>
            <person name="Lux T."/>
            <person name="Spannagl M."/>
            <person name="Mayer K.F.X."/>
            <person name="Baldrich P."/>
            <person name="Meyers B.C."/>
            <person name="Huo N."/>
            <person name="Gu Y.Q."/>
            <person name="Zhou H."/>
            <person name="Devos K.M."/>
            <person name="Bennetzen J.L."/>
            <person name="Unver T."/>
            <person name="Budak H."/>
            <person name="Gulick P.J."/>
            <person name="Galiba G."/>
            <person name="Kalapos B."/>
            <person name="Nelson D.R."/>
            <person name="Li P."/>
            <person name="You F.M."/>
            <person name="Luo M.C."/>
            <person name="Dvorak J."/>
        </authorList>
    </citation>
    <scope>NUCLEOTIDE SEQUENCE [LARGE SCALE GENOMIC DNA]</scope>
    <source>
        <strain evidence="1">cv. AL8/78</strain>
    </source>
</reference>
<reference evidence="2" key="2">
    <citation type="journal article" date="2017" name="Nat. Plants">
        <title>The Aegilops tauschii genome reveals multiple impacts of transposons.</title>
        <authorList>
            <person name="Zhao G."/>
            <person name="Zou C."/>
            <person name="Li K."/>
            <person name="Wang K."/>
            <person name="Li T."/>
            <person name="Gao L."/>
            <person name="Zhang X."/>
            <person name="Wang H."/>
            <person name="Yang Z."/>
            <person name="Liu X."/>
            <person name="Jiang W."/>
            <person name="Mao L."/>
            <person name="Kong X."/>
            <person name="Jiao Y."/>
            <person name="Jia J."/>
        </authorList>
    </citation>
    <scope>NUCLEOTIDE SEQUENCE [LARGE SCALE GENOMIC DNA]</scope>
    <source>
        <strain evidence="2">cv. AL8/78</strain>
    </source>
</reference>
<accession>A0A453LBI5</accession>
<reference evidence="2" key="1">
    <citation type="journal article" date="2014" name="Science">
        <title>Ancient hybridizations among the ancestral genomes of bread wheat.</title>
        <authorList>
            <consortium name="International Wheat Genome Sequencing Consortium,"/>
            <person name="Marcussen T."/>
            <person name="Sandve S.R."/>
            <person name="Heier L."/>
            <person name="Spannagl M."/>
            <person name="Pfeifer M."/>
            <person name="Jakobsen K.S."/>
            <person name="Wulff B.B."/>
            <person name="Steuernagel B."/>
            <person name="Mayer K.F."/>
            <person name="Olsen O.A."/>
        </authorList>
    </citation>
    <scope>NUCLEOTIDE SEQUENCE [LARGE SCALE GENOMIC DNA]</scope>
    <source>
        <strain evidence="2">cv. AL8/78</strain>
    </source>
</reference>
<dbReference type="Proteomes" id="UP000015105">
    <property type="component" value="Chromosome 5D"/>
</dbReference>
<name>A0A453LBI5_AEGTS</name>
<keyword evidence="2" id="KW-1185">Reference proteome</keyword>
<proteinExistence type="predicted"/>
<sequence>EKAPPSRTRHTRASPTRIFLPSAFRTHSATSRRPPSLHYVLPPFLKYKSLMCRDFIMDQIQMYIDAF</sequence>